<feature type="non-terminal residue" evidence="1">
    <location>
        <position position="1"/>
    </location>
</feature>
<sequence length="74" mass="8434">EIPAAMFLSSGCSVQDVVIEHLKEELTAEETKGQSGWKVYYIDGKVVEMKHFDESGRLYKLENLIICAKNIDWV</sequence>
<dbReference type="EMBL" id="BARU01009736">
    <property type="protein sequence ID" value="GAH40922.1"/>
    <property type="molecule type" value="Genomic_DNA"/>
</dbReference>
<name>X1F7L1_9ZZZZ</name>
<evidence type="ECO:0000313" key="1">
    <source>
        <dbReference type="EMBL" id="GAH40922.1"/>
    </source>
</evidence>
<comment type="caution">
    <text evidence="1">The sequence shown here is derived from an EMBL/GenBank/DDBJ whole genome shotgun (WGS) entry which is preliminary data.</text>
</comment>
<reference evidence="1" key="1">
    <citation type="journal article" date="2014" name="Front. Microbiol.">
        <title>High frequency of phylogenetically diverse reductive dehalogenase-homologous genes in deep subseafloor sedimentary metagenomes.</title>
        <authorList>
            <person name="Kawai M."/>
            <person name="Futagami T."/>
            <person name="Toyoda A."/>
            <person name="Takaki Y."/>
            <person name="Nishi S."/>
            <person name="Hori S."/>
            <person name="Arai W."/>
            <person name="Tsubouchi T."/>
            <person name="Morono Y."/>
            <person name="Uchiyama I."/>
            <person name="Ito T."/>
            <person name="Fujiyama A."/>
            <person name="Inagaki F."/>
            <person name="Takami H."/>
        </authorList>
    </citation>
    <scope>NUCLEOTIDE SEQUENCE</scope>
    <source>
        <strain evidence="1">Expedition CK06-06</strain>
    </source>
</reference>
<organism evidence="1">
    <name type="scientific">marine sediment metagenome</name>
    <dbReference type="NCBI Taxonomy" id="412755"/>
    <lineage>
        <taxon>unclassified sequences</taxon>
        <taxon>metagenomes</taxon>
        <taxon>ecological metagenomes</taxon>
    </lineage>
</organism>
<accession>X1F7L1</accession>
<gene>
    <name evidence="1" type="ORF">S03H2_18730</name>
</gene>
<dbReference type="AlphaFoldDB" id="X1F7L1"/>
<proteinExistence type="predicted"/>
<protein>
    <submittedName>
        <fullName evidence="1">Uncharacterized protein</fullName>
    </submittedName>
</protein>